<dbReference type="GO" id="GO:0003887">
    <property type="term" value="F:DNA-directed DNA polymerase activity"/>
    <property type="evidence" value="ECO:0007669"/>
    <property type="project" value="UniProtKB-EC"/>
</dbReference>
<comment type="caution">
    <text evidence="2">The sequence shown here is derived from an EMBL/GenBank/DDBJ whole genome shotgun (WGS) entry which is preliminary data.</text>
</comment>
<dbReference type="SMART" id="SM00481">
    <property type="entry name" value="POLIIIAc"/>
    <property type="match status" value="1"/>
</dbReference>
<dbReference type="InterPro" id="IPR016195">
    <property type="entry name" value="Pol/histidinol_Pase-like"/>
</dbReference>
<dbReference type="EMBL" id="AEDY01000107">
    <property type="protein sequence ID" value="EFO53632.1"/>
    <property type="molecule type" value="Genomic_DNA"/>
</dbReference>
<sequence>MIAQLDTKTVYSFMESMISIQKYVDQGKAYGYSALGIMDIDNLYGAYYFIKECQKQGIQPLLGLEVTVHHKEELVNLRFFSLVKSWLSKSHEAFDSKNDR</sequence>
<gene>
    <name evidence="2" type="ORF">SIN_1662</name>
</gene>
<name>A0ABN0B337_9STRE</name>
<dbReference type="InterPro" id="IPR004805">
    <property type="entry name" value="DnaE2/DnaE/PolC"/>
</dbReference>
<dbReference type="Gene3D" id="3.20.20.140">
    <property type="entry name" value="Metal-dependent hydrolases"/>
    <property type="match status" value="1"/>
</dbReference>
<dbReference type="InterPro" id="IPR003141">
    <property type="entry name" value="Pol/His_phosphatase_N"/>
</dbReference>
<evidence type="ECO:0000313" key="2">
    <source>
        <dbReference type="EMBL" id="EFO53632.1"/>
    </source>
</evidence>
<keyword evidence="2" id="KW-0548">Nucleotidyltransferase</keyword>
<dbReference type="SUPFAM" id="SSF89550">
    <property type="entry name" value="PHP domain-like"/>
    <property type="match status" value="1"/>
</dbReference>
<reference evidence="2" key="1">
    <citation type="submission" date="2010-09" db="EMBL/GenBank/DDBJ databases">
        <authorList>
            <person name="Daugherty S.C."/>
            <person name="Kilian M."/>
            <person name="Tettelin H."/>
        </authorList>
    </citation>
    <scope>NUCLEOTIDE SEQUENCE [LARGE SCALE GENOMIC DNA]</scope>
    <source>
        <strain evidence="2">SK1302</strain>
    </source>
</reference>
<dbReference type="EC" id="2.7.7.7" evidence="2"/>
<keyword evidence="2" id="KW-0808">Transferase</keyword>
<evidence type="ECO:0000259" key="1">
    <source>
        <dbReference type="SMART" id="SM00481"/>
    </source>
</evidence>
<dbReference type="PANTHER" id="PTHR32294">
    <property type="entry name" value="DNA POLYMERASE III SUBUNIT ALPHA"/>
    <property type="match status" value="1"/>
</dbReference>
<dbReference type="Pfam" id="PF02811">
    <property type="entry name" value="PHP"/>
    <property type="match status" value="1"/>
</dbReference>
<protein>
    <submittedName>
        <fullName evidence="2">DNA polymerase III subunit alpha</fullName>
        <ecNumber evidence="2">2.7.7.7</ecNumber>
    </submittedName>
</protein>
<organism evidence="2">
    <name type="scientific">Streptococcus infantis SK1302</name>
    <dbReference type="NCBI Taxonomy" id="871237"/>
    <lineage>
        <taxon>Bacteria</taxon>
        <taxon>Bacillati</taxon>
        <taxon>Bacillota</taxon>
        <taxon>Bacilli</taxon>
        <taxon>Lactobacillales</taxon>
        <taxon>Streptococcaceae</taxon>
        <taxon>Streptococcus</taxon>
    </lineage>
</organism>
<dbReference type="InterPro" id="IPR004013">
    <property type="entry name" value="PHP_dom"/>
</dbReference>
<dbReference type="PANTHER" id="PTHR32294:SF0">
    <property type="entry name" value="DNA POLYMERASE III SUBUNIT ALPHA"/>
    <property type="match status" value="1"/>
</dbReference>
<feature type="domain" description="Polymerase/histidinol phosphatase N-terminal" evidence="1">
    <location>
        <begin position="3"/>
        <end position="70"/>
    </location>
</feature>
<accession>A0ABN0B337</accession>
<proteinExistence type="predicted"/>
<dbReference type="CDD" id="cd07431">
    <property type="entry name" value="PHP_PolIIIA"/>
    <property type="match status" value="1"/>
</dbReference>